<protein>
    <submittedName>
        <fullName evidence="2">Uncharacterized protein</fullName>
    </submittedName>
</protein>
<evidence type="ECO:0000313" key="2">
    <source>
        <dbReference type="EMBL" id="JAA77519.1"/>
    </source>
</evidence>
<reference evidence="2" key="2">
    <citation type="submission" date="2013-05" db="EMBL/GenBank/DDBJ databases">
        <authorList>
            <person name="Carter J.-M."/>
            <person name="Baker S.C."/>
            <person name="Pink R."/>
            <person name="Carter D.R.F."/>
            <person name="Collins A."/>
            <person name="Tomlin J."/>
            <person name="Gibbs M."/>
            <person name="Breuker C.J."/>
        </authorList>
    </citation>
    <scope>NUCLEOTIDE SEQUENCE</scope>
    <source>
        <tissue evidence="2">Ovary</tissue>
    </source>
</reference>
<evidence type="ECO:0000256" key="1">
    <source>
        <dbReference type="SAM" id="Phobius"/>
    </source>
</evidence>
<feature type="transmembrane region" description="Helical" evidence="1">
    <location>
        <begin position="12"/>
        <end position="32"/>
    </location>
</feature>
<name>S4NKF4_9NEOP</name>
<feature type="non-terminal residue" evidence="2">
    <location>
        <position position="78"/>
    </location>
</feature>
<dbReference type="AlphaFoldDB" id="S4NKF4"/>
<keyword evidence="1" id="KW-0812">Transmembrane</keyword>
<keyword evidence="1" id="KW-0472">Membrane</keyword>
<sequence length="78" mass="8349">MTLVNMLPLTFALVKTFLLSVFIFGSIIDLAANTLPIKSFARTFALVSCGFEKVNKFLELSGKTFSGELVITSVGATG</sequence>
<reference evidence="2" key="1">
    <citation type="journal article" date="2013" name="BMC Genomics">
        <title>Unscrambling butterfly oogenesis.</title>
        <authorList>
            <person name="Carter J.M."/>
            <person name="Baker S.C."/>
            <person name="Pink R."/>
            <person name="Carter D.R."/>
            <person name="Collins A."/>
            <person name="Tomlin J."/>
            <person name="Gibbs M."/>
            <person name="Breuker C.J."/>
        </authorList>
    </citation>
    <scope>NUCLEOTIDE SEQUENCE</scope>
    <source>
        <tissue evidence="2">Ovary</tissue>
    </source>
</reference>
<accession>S4NKF4</accession>
<organism evidence="2">
    <name type="scientific">Pararge aegeria</name>
    <name type="common">speckled wood butterfly</name>
    <dbReference type="NCBI Taxonomy" id="116150"/>
    <lineage>
        <taxon>Eukaryota</taxon>
        <taxon>Metazoa</taxon>
        <taxon>Ecdysozoa</taxon>
        <taxon>Arthropoda</taxon>
        <taxon>Hexapoda</taxon>
        <taxon>Insecta</taxon>
        <taxon>Pterygota</taxon>
        <taxon>Neoptera</taxon>
        <taxon>Endopterygota</taxon>
        <taxon>Lepidoptera</taxon>
        <taxon>Glossata</taxon>
        <taxon>Ditrysia</taxon>
        <taxon>Papilionoidea</taxon>
        <taxon>Nymphalidae</taxon>
        <taxon>Satyrinae</taxon>
        <taxon>Satyrini</taxon>
        <taxon>Parargina</taxon>
        <taxon>Pararge</taxon>
    </lineage>
</organism>
<keyword evidence="1" id="KW-1133">Transmembrane helix</keyword>
<proteinExistence type="predicted"/>
<dbReference type="EMBL" id="GAIX01015041">
    <property type="protein sequence ID" value="JAA77519.1"/>
    <property type="molecule type" value="Transcribed_RNA"/>
</dbReference>